<dbReference type="SMART" id="SM00387">
    <property type="entry name" value="HATPase_c"/>
    <property type="match status" value="1"/>
</dbReference>
<organism evidence="9 10">
    <name type="scientific">Oceanotoga teriensis</name>
    <dbReference type="NCBI Taxonomy" id="515440"/>
    <lineage>
        <taxon>Bacteria</taxon>
        <taxon>Thermotogati</taxon>
        <taxon>Thermotogota</taxon>
        <taxon>Thermotogae</taxon>
        <taxon>Petrotogales</taxon>
        <taxon>Petrotogaceae</taxon>
        <taxon>Oceanotoga</taxon>
    </lineage>
</organism>
<dbReference type="SUPFAM" id="SSF47384">
    <property type="entry name" value="Homodimeric domain of signal transducing histidine kinase"/>
    <property type="match status" value="1"/>
</dbReference>
<evidence type="ECO:0000256" key="1">
    <source>
        <dbReference type="ARBA" id="ARBA00000085"/>
    </source>
</evidence>
<dbReference type="InterPro" id="IPR003661">
    <property type="entry name" value="HisK_dim/P_dom"/>
</dbReference>
<evidence type="ECO:0000256" key="6">
    <source>
        <dbReference type="ARBA" id="ARBA00023012"/>
    </source>
</evidence>
<comment type="catalytic activity">
    <reaction evidence="1">
        <text>ATP + protein L-histidine = ADP + protein N-phospho-L-histidine.</text>
        <dbReference type="EC" id="2.7.13.3"/>
    </reaction>
</comment>
<dbReference type="GO" id="GO:0005886">
    <property type="term" value="C:plasma membrane"/>
    <property type="evidence" value="ECO:0007669"/>
    <property type="project" value="TreeGrafter"/>
</dbReference>
<keyword evidence="10" id="KW-1185">Reference proteome</keyword>
<reference evidence="9 10" key="1">
    <citation type="submission" date="2018-05" db="EMBL/GenBank/DDBJ databases">
        <title>Genomic Encyclopedia of Type Strains, Phase IV (KMG-IV): sequencing the most valuable type-strain genomes for metagenomic binning, comparative biology and taxonomic classification.</title>
        <authorList>
            <person name="Goeker M."/>
        </authorList>
    </citation>
    <scope>NUCLEOTIDE SEQUENCE [LARGE SCALE GENOMIC DNA]</scope>
    <source>
        <strain evidence="9 10">DSM 24906</strain>
    </source>
</reference>
<dbReference type="SMART" id="SM00388">
    <property type="entry name" value="HisKA"/>
    <property type="match status" value="1"/>
</dbReference>
<gene>
    <name evidence="9" type="ORF">C7380_102145</name>
</gene>
<dbReference type="Gene3D" id="3.30.565.10">
    <property type="entry name" value="Histidine kinase-like ATPase, C-terminal domain"/>
    <property type="match status" value="1"/>
</dbReference>
<comment type="caution">
    <text evidence="9">The sequence shown here is derived from an EMBL/GenBank/DDBJ whole genome shotgun (WGS) entry which is preliminary data.</text>
</comment>
<dbReference type="SUPFAM" id="SSF55874">
    <property type="entry name" value="ATPase domain of HSP90 chaperone/DNA topoisomerase II/histidine kinase"/>
    <property type="match status" value="1"/>
</dbReference>
<evidence type="ECO:0000256" key="4">
    <source>
        <dbReference type="ARBA" id="ARBA00022679"/>
    </source>
</evidence>
<dbReference type="Gene3D" id="1.10.287.130">
    <property type="match status" value="1"/>
</dbReference>
<dbReference type="PROSITE" id="PS50109">
    <property type="entry name" value="HIS_KIN"/>
    <property type="match status" value="1"/>
</dbReference>
<keyword evidence="3" id="KW-0597">Phosphoprotein</keyword>
<dbReference type="AlphaFoldDB" id="A0AA45C8S1"/>
<keyword evidence="7" id="KW-0472">Membrane</keyword>
<dbReference type="InterPro" id="IPR003594">
    <property type="entry name" value="HATPase_dom"/>
</dbReference>
<dbReference type="Pfam" id="PF02518">
    <property type="entry name" value="HATPase_c"/>
    <property type="match status" value="1"/>
</dbReference>
<dbReference type="PANTHER" id="PTHR43047:SF72">
    <property type="entry name" value="OSMOSENSING HISTIDINE PROTEIN KINASE SLN1"/>
    <property type="match status" value="1"/>
</dbReference>
<dbReference type="PANTHER" id="PTHR43047">
    <property type="entry name" value="TWO-COMPONENT HISTIDINE PROTEIN KINASE"/>
    <property type="match status" value="1"/>
</dbReference>
<evidence type="ECO:0000313" key="10">
    <source>
        <dbReference type="Proteomes" id="UP000245921"/>
    </source>
</evidence>
<evidence type="ECO:0000313" key="9">
    <source>
        <dbReference type="EMBL" id="PWJ96228.1"/>
    </source>
</evidence>
<keyword evidence="4" id="KW-0808">Transferase</keyword>
<dbReference type="GO" id="GO:0000155">
    <property type="term" value="F:phosphorelay sensor kinase activity"/>
    <property type="evidence" value="ECO:0007669"/>
    <property type="project" value="InterPro"/>
</dbReference>
<sequence length="504" mass="58755">MYNLLRQLFWDGVSMAEKLKTNLSFLTQISTVIMEISKINSVKEAYDVISIILKRSLEIEEEYFFELENESIIEIFGKPFKKDLEDIVMWAHNKSDVSIFPDDVGSYILIPIVSTNKINFIYVGYTEEENFSNQFMTTIKLVSFLLGNLFENLKLYEKIVAKNLIIEENKNFLNSVLNSTTESIVVYDKNKIIKFENNNFSKIKENSALMDKIEEYTELAFNNKLNNNFEFDIKNNFYSIDIINIEIKENSYVLIVVRDVSGTKELEKLKKIDKMKMEFLSMMSHELRTPLSAIKAYSETLINSLDILDKDTLSEFLNTIFKESNHLDKLLNDLLDFSKLELKSLTLRRESFEFTELINEVISSLEEFSKTNDVKIILKSNENIILNLDRTRIKQILVNLIQNAIKYSDSKKEDKYVQINYEQNEENIIIYIEDNGMGIKEEYQEKIFEKFFRADSSLNYEIQGTGIGLSIVKELVELHNGKILLESEFEKGSKFIITLPKGVI</sequence>
<dbReference type="Pfam" id="PF00512">
    <property type="entry name" value="HisKA"/>
    <property type="match status" value="1"/>
</dbReference>
<evidence type="ECO:0000256" key="5">
    <source>
        <dbReference type="ARBA" id="ARBA00022777"/>
    </source>
</evidence>
<name>A0AA45C8S1_9BACT</name>
<dbReference type="InterPro" id="IPR005467">
    <property type="entry name" value="His_kinase_dom"/>
</dbReference>
<dbReference type="GO" id="GO:0009927">
    <property type="term" value="F:histidine phosphotransfer kinase activity"/>
    <property type="evidence" value="ECO:0007669"/>
    <property type="project" value="TreeGrafter"/>
</dbReference>
<dbReference type="FunFam" id="3.30.565.10:FF:000006">
    <property type="entry name" value="Sensor histidine kinase WalK"/>
    <property type="match status" value="1"/>
</dbReference>
<evidence type="ECO:0000256" key="2">
    <source>
        <dbReference type="ARBA" id="ARBA00012438"/>
    </source>
</evidence>
<protein>
    <recommendedName>
        <fullName evidence="2">histidine kinase</fullName>
        <ecNumber evidence="2">2.7.13.3</ecNumber>
    </recommendedName>
</protein>
<dbReference type="FunFam" id="1.10.287.130:FF:000001">
    <property type="entry name" value="Two-component sensor histidine kinase"/>
    <property type="match status" value="1"/>
</dbReference>
<feature type="domain" description="Histidine kinase" evidence="8">
    <location>
        <begin position="282"/>
        <end position="503"/>
    </location>
</feature>
<evidence type="ECO:0000256" key="7">
    <source>
        <dbReference type="ARBA" id="ARBA00023136"/>
    </source>
</evidence>
<dbReference type="InterPro" id="IPR036890">
    <property type="entry name" value="HATPase_C_sf"/>
</dbReference>
<dbReference type="InterPro" id="IPR004358">
    <property type="entry name" value="Sig_transdc_His_kin-like_C"/>
</dbReference>
<accession>A0AA45C8S1</accession>
<keyword evidence="6" id="KW-0902">Two-component regulatory system</keyword>
<dbReference type="EC" id="2.7.13.3" evidence="2"/>
<dbReference type="Proteomes" id="UP000245921">
    <property type="component" value="Unassembled WGS sequence"/>
</dbReference>
<proteinExistence type="predicted"/>
<dbReference type="PRINTS" id="PR00344">
    <property type="entry name" value="BCTRLSENSOR"/>
</dbReference>
<dbReference type="CDD" id="cd00082">
    <property type="entry name" value="HisKA"/>
    <property type="match status" value="1"/>
</dbReference>
<dbReference type="EMBL" id="QGGI01000002">
    <property type="protein sequence ID" value="PWJ96228.1"/>
    <property type="molecule type" value="Genomic_DNA"/>
</dbReference>
<dbReference type="InterPro" id="IPR036097">
    <property type="entry name" value="HisK_dim/P_sf"/>
</dbReference>
<evidence type="ECO:0000256" key="3">
    <source>
        <dbReference type="ARBA" id="ARBA00022553"/>
    </source>
</evidence>
<evidence type="ECO:0000259" key="8">
    <source>
        <dbReference type="PROSITE" id="PS50109"/>
    </source>
</evidence>
<dbReference type="CDD" id="cd00075">
    <property type="entry name" value="HATPase"/>
    <property type="match status" value="1"/>
</dbReference>
<keyword evidence="5 9" id="KW-0418">Kinase</keyword>